<evidence type="ECO:0000256" key="1">
    <source>
        <dbReference type="ARBA" id="ARBA00004429"/>
    </source>
</evidence>
<feature type="transmembrane region" description="Helical" evidence="8">
    <location>
        <begin position="136"/>
        <end position="154"/>
    </location>
</feature>
<evidence type="ECO:0000256" key="7">
    <source>
        <dbReference type="ARBA" id="ARBA00023136"/>
    </source>
</evidence>
<dbReference type="CDD" id="cd06261">
    <property type="entry name" value="TM_PBP2"/>
    <property type="match status" value="1"/>
</dbReference>
<name>A0A370FN71_9BURK</name>
<comment type="caution">
    <text evidence="10">The sequence shown here is derived from an EMBL/GenBank/DDBJ whole genome shotgun (WGS) entry which is preliminary data.</text>
</comment>
<dbReference type="EMBL" id="QQAV01000001">
    <property type="protein sequence ID" value="RDI28565.1"/>
    <property type="molecule type" value="Genomic_DNA"/>
</dbReference>
<keyword evidence="4" id="KW-0997">Cell inner membrane</keyword>
<dbReference type="Proteomes" id="UP000255265">
    <property type="component" value="Unassembled WGS sequence"/>
</dbReference>
<evidence type="ECO:0000256" key="3">
    <source>
        <dbReference type="ARBA" id="ARBA00022475"/>
    </source>
</evidence>
<dbReference type="GO" id="GO:0055085">
    <property type="term" value="P:transmembrane transport"/>
    <property type="evidence" value="ECO:0007669"/>
    <property type="project" value="InterPro"/>
</dbReference>
<dbReference type="Pfam" id="PF00528">
    <property type="entry name" value="BPD_transp_1"/>
    <property type="match status" value="1"/>
</dbReference>
<keyword evidence="11" id="KW-1185">Reference proteome</keyword>
<proteinExistence type="inferred from homology"/>
<sequence>MNGSMVADRAMDTLLRVFIGAVYAFLLLPIVVIVLMSLNAGEFLTFPPQGLSLRWFGALFANEGFMRAMGTSLALAAAATVGATLIGTSAALYVVRHATRTREALRLLLMMPLMLPEILTAIALLFFLYATGIGTRTVFGLVVGHVLVTLPYVFTNVASALYNQDGSLEQAARSLGASPARAFARVTLPLIKPGLITGALFAFVISFDLFNMSLLLKGVGMTTLPLQLFDYLRWDFDPTAAAVSTVSIVLTLAAVVWIDRSVGLRTLRFG</sequence>
<feature type="transmembrane region" description="Helical" evidence="8">
    <location>
        <begin position="239"/>
        <end position="258"/>
    </location>
</feature>
<accession>A0A370FN71</accession>
<dbReference type="PANTHER" id="PTHR43357:SF4">
    <property type="entry name" value="INNER MEMBRANE ABC TRANSPORTER PERMEASE PROTEIN YDCV"/>
    <property type="match status" value="1"/>
</dbReference>
<keyword evidence="7 8" id="KW-0472">Membrane</keyword>
<dbReference type="RefSeq" id="WP_211322535.1">
    <property type="nucleotide sequence ID" value="NZ_QQAV01000001.1"/>
</dbReference>
<dbReference type="AlphaFoldDB" id="A0A370FN71"/>
<organism evidence="10 11">
    <name type="scientific">Pseudacidovorax intermedius</name>
    <dbReference type="NCBI Taxonomy" id="433924"/>
    <lineage>
        <taxon>Bacteria</taxon>
        <taxon>Pseudomonadati</taxon>
        <taxon>Pseudomonadota</taxon>
        <taxon>Betaproteobacteria</taxon>
        <taxon>Burkholderiales</taxon>
        <taxon>Comamonadaceae</taxon>
        <taxon>Pseudacidovorax</taxon>
    </lineage>
</organism>
<keyword evidence="2 8" id="KW-0813">Transport</keyword>
<dbReference type="PROSITE" id="PS50928">
    <property type="entry name" value="ABC_TM1"/>
    <property type="match status" value="1"/>
</dbReference>
<dbReference type="PANTHER" id="PTHR43357">
    <property type="entry name" value="INNER MEMBRANE ABC TRANSPORTER PERMEASE PROTEIN YDCV"/>
    <property type="match status" value="1"/>
</dbReference>
<dbReference type="InterPro" id="IPR035906">
    <property type="entry name" value="MetI-like_sf"/>
</dbReference>
<evidence type="ECO:0000256" key="2">
    <source>
        <dbReference type="ARBA" id="ARBA00022448"/>
    </source>
</evidence>
<keyword evidence="3" id="KW-1003">Cell membrane</keyword>
<comment type="subcellular location">
    <subcellularLocation>
        <location evidence="1">Cell inner membrane</location>
        <topology evidence="1">Multi-pass membrane protein</topology>
    </subcellularLocation>
    <subcellularLocation>
        <location evidence="8">Cell membrane</location>
        <topology evidence="8">Multi-pass membrane protein</topology>
    </subcellularLocation>
</comment>
<evidence type="ECO:0000313" key="11">
    <source>
        <dbReference type="Proteomes" id="UP000255265"/>
    </source>
</evidence>
<dbReference type="InterPro" id="IPR002229">
    <property type="entry name" value="RhesusRHD"/>
</dbReference>
<dbReference type="STRING" id="433924.NS331_05205"/>
<evidence type="ECO:0000256" key="4">
    <source>
        <dbReference type="ARBA" id="ARBA00022519"/>
    </source>
</evidence>
<keyword evidence="5 8" id="KW-0812">Transmembrane</keyword>
<dbReference type="PRINTS" id="PR00342">
    <property type="entry name" value="RHESUSRHD"/>
</dbReference>
<feature type="domain" description="ABC transmembrane type-1" evidence="9">
    <location>
        <begin position="69"/>
        <end position="258"/>
    </location>
</feature>
<feature type="transmembrane region" description="Helical" evidence="8">
    <location>
        <begin position="14"/>
        <end position="38"/>
    </location>
</feature>
<evidence type="ECO:0000256" key="6">
    <source>
        <dbReference type="ARBA" id="ARBA00022989"/>
    </source>
</evidence>
<feature type="transmembrane region" description="Helical" evidence="8">
    <location>
        <begin position="195"/>
        <end position="219"/>
    </location>
</feature>
<evidence type="ECO:0000256" key="5">
    <source>
        <dbReference type="ARBA" id="ARBA00022692"/>
    </source>
</evidence>
<feature type="transmembrane region" description="Helical" evidence="8">
    <location>
        <begin position="107"/>
        <end position="130"/>
    </location>
</feature>
<keyword evidence="6 8" id="KW-1133">Transmembrane helix</keyword>
<feature type="transmembrane region" description="Helical" evidence="8">
    <location>
        <begin position="73"/>
        <end position="95"/>
    </location>
</feature>
<gene>
    <name evidence="10" type="ORF">DFR41_101321</name>
</gene>
<reference evidence="10 11" key="1">
    <citation type="submission" date="2018-07" db="EMBL/GenBank/DDBJ databases">
        <title>Genomic Encyclopedia of Type Strains, Phase IV (KMG-IV): sequencing the most valuable type-strain genomes for metagenomic binning, comparative biology and taxonomic classification.</title>
        <authorList>
            <person name="Goeker M."/>
        </authorList>
    </citation>
    <scope>NUCLEOTIDE SEQUENCE [LARGE SCALE GENOMIC DNA]</scope>
    <source>
        <strain evidence="10 11">DSM 21352</strain>
    </source>
</reference>
<evidence type="ECO:0000256" key="8">
    <source>
        <dbReference type="RuleBase" id="RU363032"/>
    </source>
</evidence>
<dbReference type="SUPFAM" id="SSF161098">
    <property type="entry name" value="MetI-like"/>
    <property type="match status" value="1"/>
</dbReference>
<dbReference type="Gene3D" id="1.10.3720.10">
    <property type="entry name" value="MetI-like"/>
    <property type="match status" value="1"/>
</dbReference>
<evidence type="ECO:0000313" key="10">
    <source>
        <dbReference type="EMBL" id="RDI28565.1"/>
    </source>
</evidence>
<evidence type="ECO:0000259" key="9">
    <source>
        <dbReference type="PROSITE" id="PS50928"/>
    </source>
</evidence>
<dbReference type="InterPro" id="IPR000515">
    <property type="entry name" value="MetI-like"/>
</dbReference>
<protein>
    <submittedName>
        <fullName evidence="10">Putative spermidine/putrescine transport system permease protein</fullName>
    </submittedName>
</protein>
<comment type="similarity">
    <text evidence="8">Belongs to the binding-protein-dependent transport system permease family.</text>
</comment>
<dbReference type="GO" id="GO:0005886">
    <property type="term" value="C:plasma membrane"/>
    <property type="evidence" value="ECO:0007669"/>
    <property type="project" value="UniProtKB-SubCell"/>
</dbReference>